<dbReference type="Pfam" id="PF05938">
    <property type="entry name" value="Self-incomp_S1"/>
    <property type="match status" value="1"/>
</dbReference>
<evidence type="ECO:0000313" key="7">
    <source>
        <dbReference type="EMBL" id="GAY31916.1"/>
    </source>
</evidence>
<evidence type="ECO:0000256" key="3">
    <source>
        <dbReference type="ARBA" id="ARBA00022471"/>
    </source>
</evidence>
<reference evidence="7 8" key="1">
    <citation type="journal article" date="2017" name="Front. Genet.">
        <title>Draft sequencing of the heterozygous diploid genome of Satsuma (Citrus unshiu Marc.) using a hybrid assembly approach.</title>
        <authorList>
            <person name="Shimizu T."/>
            <person name="Tanizawa Y."/>
            <person name="Mochizuki T."/>
            <person name="Nagasaki H."/>
            <person name="Yoshioka T."/>
            <person name="Toyoda A."/>
            <person name="Fujiyama A."/>
            <person name="Kaminuma E."/>
            <person name="Nakamura Y."/>
        </authorList>
    </citation>
    <scope>NUCLEOTIDE SEQUENCE [LARGE SCALE GENOMIC DNA]</scope>
    <source>
        <strain evidence="8">cv. Miyagawa wase</strain>
    </source>
</reference>
<keyword evidence="5" id="KW-0732">Signal</keyword>
<dbReference type="GO" id="GO:0060320">
    <property type="term" value="P:rejection of self pollen"/>
    <property type="evidence" value="ECO:0007669"/>
    <property type="project" value="UniProtKB-KW"/>
</dbReference>
<organism evidence="7 8">
    <name type="scientific">Citrus unshiu</name>
    <name type="common">Satsuma mandarin</name>
    <name type="synonym">Citrus nobilis var. unshiu</name>
    <dbReference type="NCBI Taxonomy" id="55188"/>
    <lineage>
        <taxon>Eukaryota</taxon>
        <taxon>Viridiplantae</taxon>
        <taxon>Streptophyta</taxon>
        <taxon>Embryophyta</taxon>
        <taxon>Tracheophyta</taxon>
        <taxon>Spermatophyta</taxon>
        <taxon>Magnoliopsida</taxon>
        <taxon>eudicotyledons</taxon>
        <taxon>Gunneridae</taxon>
        <taxon>Pentapetalae</taxon>
        <taxon>rosids</taxon>
        <taxon>malvids</taxon>
        <taxon>Sapindales</taxon>
        <taxon>Rutaceae</taxon>
        <taxon>Aurantioideae</taxon>
        <taxon>Citrus</taxon>
    </lineage>
</organism>
<dbReference type="PANTHER" id="PTHR31232">
    <property type="match status" value="1"/>
</dbReference>
<keyword evidence="8" id="KW-1185">Reference proteome</keyword>
<accession>A0A2H5MVA6</accession>
<name>A0A2H5MVA6_CITUN</name>
<dbReference type="Proteomes" id="UP000236630">
    <property type="component" value="Unassembled WGS sequence"/>
</dbReference>
<evidence type="ECO:0000313" key="8">
    <source>
        <dbReference type="Proteomes" id="UP000236630"/>
    </source>
</evidence>
<evidence type="ECO:0000256" key="5">
    <source>
        <dbReference type="ARBA" id="ARBA00022729"/>
    </source>
</evidence>
<protein>
    <recommendedName>
        <fullName evidence="6">S-protein homolog</fullName>
    </recommendedName>
</protein>
<evidence type="ECO:0000256" key="2">
    <source>
        <dbReference type="ARBA" id="ARBA00005581"/>
    </source>
</evidence>
<dbReference type="GO" id="GO:0005576">
    <property type="term" value="C:extracellular region"/>
    <property type="evidence" value="ECO:0007669"/>
    <property type="project" value="UniProtKB-SubCell"/>
</dbReference>
<proteinExistence type="inferred from homology"/>
<evidence type="ECO:0000256" key="6">
    <source>
        <dbReference type="RuleBase" id="RU367044"/>
    </source>
</evidence>
<comment type="subcellular location">
    <subcellularLocation>
        <location evidence="1 6">Secreted</location>
    </subcellularLocation>
</comment>
<dbReference type="PANTHER" id="PTHR31232:SF43">
    <property type="entry name" value="S-PROTEIN HOMOLOG 29-RELATED"/>
    <property type="match status" value="1"/>
</dbReference>
<comment type="similarity">
    <text evidence="2 6">Belongs to the plant self-incompatibility (S1) protein family.</text>
</comment>
<gene>
    <name evidence="7" type="ORF">CUMW_272770</name>
</gene>
<dbReference type="InterPro" id="IPR010264">
    <property type="entry name" value="Self-incomp_S1"/>
</dbReference>
<keyword evidence="4 6" id="KW-0964">Secreted</keyword>
<dbReference type="EMBL" id="BDQV01001295">
    <property type="protein sequence ID" value="GAY31916.1"/>
    <property type="molecule type" value="Genomic_DNA"/>
</dbReference>
<sequence length="72" mass="8501">MYVLLLKKVDVKINNKLENGEDLTLYCKSVDNDLGEHLLHKDESYKFDFSPTLLGKTLFFCSYEWSGQWYES</sequence>
<keyword evidence="3 6" id="KW-0713">Self-incompatibility</keyword>
<comment type="caution">
    <text evidence="7">The sequence shown here is derived from an EMBL/GenBank/DDBJ whole genome shotgun (WGS) entry which is preliminary data.</text>
</comment>
<evidence type="ECO:0000256" key="1">
    <source>
        <dbReference type="ARBA" id="ARBA00004613"/>
    </source>
</evidence>
<evidence type="ECO:0000256" key="4">
    <source>
        <dbReference type="ARBA" id="ARBA00022525"/>
    </source>
</evidence>
<dbReference type="AlphaFoldDB" id="A0A2H5MVA6"/>